<dbReference type="GO" id="GO:0070300">
    <property type="term" value="F:phosphatidic acid binding"/>
    <property type="evidence" value="ECO:0007669"/>
    <property type="project" value="InterPro"/>
</dbReference>
<dbReference type="PANTHER" id="PTHR33971">
    <property type="entry name" value="OS06G0232000 PROTEIN"/>
    <property type="match status" value="1"/>
</dbReference>
<gene>
    <name evidence="1" type="ORF">AT9943_LOCUS12356</name>
</gene>
<organism evidence="1 2">
    <name type="scientific">Arabidopsis thaliana</name>
    <name type="common">Mouse-ear cress</name>
    <dbReference type="NCBI Taxonomy" id="3702"/>
    <lineage>
        <taxon>Eukaryota</taxon>
        <taxon>Viridiplantae</taxon>
        <taxon>Streptophyta</taxon>
        <taxon>Embryophyta</taxon>
        <taxon>Tracheophyta</taxon>
        <taxon>Spermatophyta</taxon>
        <taxon>Magnoliopsida</taxon>
        <taxon>eudicotyledons</taxon>
        <taxon>Gunneridae</taxon>
        <taxon>Pentapetalae</taxon>
        <taxon>rosids</taxon>
        <taxon>malvids</taxon>
        <taxon>Brassicales</taxon>
        <taxon>Brassicaceae</taxon>
        <taxon>Camelineae</taxon>
        <taxon>Arabidopsis</taxon>
    </lineage>
</organism>
<dbReference type="Proteomes" id="UP000516314">
    <property type="component" value="Chromosome 3"/>
</dbReference>
<dbReference type="InterPro" id="IPR038943">
    <property type="entry name" value="PLDrp1-like"/>
</dbReference>
<dbReference type="EMBL" id="LR881468">
    <property type="protein sequence ID" value="CAD5324464.1"/>
    <property type="molecule type" value="Genomic_DNA"/>
</dbReference>
<evidence type="ECO:0000313" key="2">
    <source>
        <dbReference type="Proteomes" id="UP000516314"/>
    </source>
</evidence>
<proteinExistence type="predicted"/>
<name>A0A7G2EQH8_ARATH</name>
<dbReference type="AlphaFoldDB" id="A0A7G2EQH8"/>
<dbReference type="PANTHER" id="PTHR33971:SF13">
    <property type="entry name" value="GLYCINE-RICH PROTEIN"/>
    <property type="match status" value="1"/>
</dbReference>
<protein>
    <submittedName>
        <fullName evidence="1">(thale cress) hypothetical protein</fullName>
    </submittedName>
</protein>
<reference evidence="1 2" key="1">
    <citation type="submission" date="2020-09" db="EMBL/GenBank/DDBJ databases">
        <authorList>
            <person name="Ashkenazy H."/>
        </authorList>
    </citation>
    <scope>NUCLEOTIDE SEQUENCE [LARGE SCALE GENOMIC DNA]</scope>
    <source>
        <strain evidence="2">cv. Cdm-0</strain>
    </source>
</reference>
<accession>A0A7G2EQH8</accession>
<sequence length="99" mass="11090">MPYYTNDDNDVDDFTEYDPMPYSGGYDITVTYGRSIPPSDETCYPLSSLSGDAFEYQRPNFSSNHDSSAYDDQALKTDMAGKLNRSMDLAMVGELRAIT</sequence>
<evidence type="ECO:0000313" key="1">
    <source>
        <dbReference type="EMBL" id="CAD5324464.1"/>
    </source>
</evidence>